<accession>A0A8J2NYC9</accession>
<dbReference type="Proteomes" id="UP000708208">
    <property type="component" value="Unassembled WGS sequence"/>
</dbReference>
<sequence>MKEKNGARTSTPYVYRINDGVSSSASILQQVCEERGWREFTSDERKHDEWNFWWRTTTMKLTTVRQLSSSQHTNHIPKATTFCRKDFLARYLRRMHRTHGPIYDFRNRALLCHIPA</sequence>
<gene>
    <name evidence="4" type="ORF">AFUS01_LOCUS19667</name>
</gene>
<dbReference type="OrthoDB" id="277439at2759"/>
<comment type="caution">
    <text evidence="4">The sequence shown here is derived from an EMBL/GenBank/DDBJ whole genome shotgun (WGS) entry which is preliminary data.</text>
</comment>
<protein>
    <submittedName>
        <fullName evidence="4">Uncharacterized protein</fullName>
    </submittedName>
</protein>
<proteinExistence type="predicted"/>
<dbReference type="InterPro" id="IPR004344">
    <property type="entry name" value="TTL/TTLL_fam"/>
</dbReference>
<keyword evidence="3" id="KW-0067">ATP-binding</keyword>
<dbReference type="AlphaFoldDB" id="A0A8J2NYC9"/>
<dbReference type="PANTHER" id="PTHR12241:SF118">
    <property type="entry name" value="TUBULIN POLYGLUTAMYLASE TTLL2-RELATED"/>
    <property type="match status" value="1"/>
</dbReference>
<dbReference type="GO" id="GO:0015631">
    <property type="term" value="F:tubulin binding"/>
    <property type="evidence" value="ECO:0007669"/>
    <property type="project" value="TreeGrafter"/>
</dbReference>
<keyword evidence="2" id="KW-0547">Nucleotide-binding</keyword>
<keyword evidence="1" id="KW-0436">Ligase</keyword>
<dbReference type="GO" id="GO:0036064">
    <property type="term" value="C:ciliary basal body"/>
    <property type="evidence" value="ECO:0007669"/>
    <property type="project" value="TreeGrafter"/>
</dbReference>
<evidence type="ECO:0000256" key="1">
    <source>
        <dbReference type="ARBA" id="ARBA00022598"/>
    </source>
</evidence>
<evidence type="ECO:0000256" key="2">
    <source>
        <dbReference type="ARBA" id="ARBA00022741"/>
    </source>
</evidence>
<organism evidence="4 5">
    <name type="scientific">Allacma fusca</name>
    <dbReference type="NCBI Taxonomy" id="39272"/>
    <lineage>
        <taxon>Eukaryota</taxon>
        <taxon>Metazoa</taxon>
        <taxon>Ecdysozoa</taxon>
        <taxon>Arthropoda</taxon>
        <taxon>Hexapoda</taxon>
        <taxon>Collembola</taxon>
        <taxon>Symphypleona</taxon>
        <taxon>Sminthuridae</taxon>
        <taxon>Allacma</taxon>
    </lineage>
</organism>
<name>A0A8J2NYC9_9HEXA</name>
<dbReference type="GO" id="GO:0000226">
    <property type="term" value="P:microtubule cytoskeleton organization"/>
    <property type="evidence" value="ECO:0007669"/>
    <property type="project" value="TreeGrafter"/>
</dbReference>
<evidence type="ECO:0000256" key="3">
    <source>
        <dbReference type="ARBA" id="ARBA00022840"/>
    </source>
</evidence>
<dbReference type="PROSITE" id="PS51221">
    <property type="entry name" value="TTL"/>
    <property type="match status" value="1"/>
</dbReference>
<reference evidence="4" key="1">
    <citation type="submission" date="2021-06" db="EMBL/GenBank/DDBJ databases">
        <authorList>
            <person name="Hodson N. C."/>
            <person name="Mongue J. A."/>
            <person name="Jaron S. K."/>
        </authorList>
    </citation>
    <scope>NUCLEOTIDE SEQUENCE</scope>
</reference>
<dbReference type="GO" id="GO:0070740">
    <property type="term" value="F:tubulin-glutamic acid ligase activity"/>
    <property type="evidence" value="ECO:0007669"/>
    <property type="project" value="TreeGrafter"/>
</dbReference>
<dbReference type="GO" id="GO:0005524">
    <property type="term" value="F:ATP binding"/>
    <property type="evidence" value="ECO:0007669"/>
    <property type="project" value="UniProtKB-KW"/>
</dbReference>
<evidence type="ECO:0000313" key="5">
    <source>
        <dbReference type="Proteomes" id="UP000708208"/>
    </source>
</evidence>
<evidence type="ECO:0000313" key="4">
    <source>
        <dbReference type="EMBL" id="CAG7731058.1"/>
    </source>
</evidence>
<dbReference type="PANTHER" id="PTHR12241">
    <property type="entry name" value="TUBULIN POLYGLUTAMYLASE"/>
    <property type="match status" value="1"/>
</dbReference>
<dbReference type="EMBL" id="CAJVCH010204996">
    <property type="protein sequence ID" value="CAG7731058.1"/>
    <property type="molecule type" value="Genomic_DNA"/>
</dbReference>
<keyword evidence="5" id="KW-1185">Reference proteome</keyword>